<feature type="domain" description="RRM" evidence="3">
    <location>
        <begin position="45"/>
        <end position="120"/>
    </location>
</feature>
<keyword evidence="1 2" id="KW-0694">RNA-binding</keyword>
<dbReference type="Proteomes" id="UP000054498">
    <property type="component" value="Unassembled WGS sequence"/>
</dbReference>
<dbReference type="InterPro" id="IPR000504">
    <property type="entry name" value="RRM_dom"/>
</dbReference>
<evidence type="ECO:0000256" key="2">
    <source>
        <dbReference type="PROSITE-ProRule" id="PRU00176"/>
    </source>
</evidence>
<dbReference type="OrthoDB" id="431169at2759"/>
<dbReference type="GO" id="GO:0003723">
    <property type="term" value="F:RNA binding"/>
    <property type="evidence" value="ECO:0007669"/>
    <property type="project" value="UniProtKB-UniRule"/>
</dbReference>
<dbReference type="PROSITE" id="PS50102">
    <property type="entry name" value="RRM"/>
    <property type="match status" value="2"/>
</dbReference>
<protein>
    <recommendedName>
        <fullName evidence="3">RRM domain-containing protein</fullName>
    </recommendedName>
</protein>
<reference evidence="4 5" key="1">
    <citation type="journal article" date="2013" name="BMC Genomics">
        <title>Reconstruction of the lipid metabolism for the microalga Monoraphidium neglectum from its genome sequence reveals characteristics suitable for biofuel production.</title>
        <authorList>
            <person name="Bogen C."/>
            <person name="Al-Dilaimi A."/>
            <person name="Albersmeier A."/>
            <person name="Wichmann J."/>
            <person name="Grundmann M."/>
            <person name="Rupp O."/>
            <person name="Lauersen K.J."/>
            <person name="Blifernez-Klassen O."/>
            <person name="Kalinowski J."/>
            <person name="Goesmann A."/>
            <person name="Mussgnug J.H."/>
            <person name="Kruse O."/>
        </authorList>
    </citation>
    <scope>NUCLEOTIDE SEQUENCE [LARGE SCALE GENOMIC DNA]</scope>
    <source>
        <strain evidence="4 5">SAG 48.87</strain>
    </source>
</reference>
<evidence type="ECO:0000313" key="5">
    <source>
        <dbReference type="Proteomes" id="UP000054498"/>
    </source>
</evidence>
<evidence type="ECO:0000256" key="1">
    <source>
        <dbReference type="ARBA" id="ARBA00022884"/>
    </source>
</evidence>
<accession>A0A0D2LVT2</accession>
<dbReference type="STRING" id="145388.A0A0D2LVT2"/>
<dbReference type="SUPFAM" id="SSF54928">
    <property type="entry name" value="RNA-binding domain, RBD"/>
    <property type="match status" value="1"/>
</dbReference>
<evidence type="ECO:0000313" key="4">
    <source>
        <dbReference type="EMBL" id="KIY93656.1"/>
    </source>
</evidence>
<dbReference type="SMART" id="SM00360">
    <property type="entry name" value="RRM"/>
    <property type="match status" value="2"/>
</dbReference>
<gene>
    <name evidence="4" type="ORF">MNEG_14306</name>
</gene>
<organism evidence="4 5">
    <name type="scientific">Monoraphidium neglectum</name>
    <dbReference type="NCBI Taxonomy" id="145388"/>
    <lineage>
        <taxon>Eukaryota</taxon>
        <taxon>Viridiplantae</taxon>
        <taxon>Chlorophyta</taxon>
        <taxon>core chlorophytes</taxon>
        <taxon>Chlorophyceae</taxon>
        <taxon>CS clade</taxon>
        <taxon>Sphaeropleales</taxon>
        <taxon>Selenastraceae</taxon>
        <taxon>Monoraphidium</taxon>
    </lineage>
</organism>
<dbReference type="GeneID" id="25731855"/>
<keyword evidence="5" id="KW-1185">Reference proteome</keyword>
<feature type="domain" description="RRM" evidence="3">
    <location>
        <begin position="181"/>
        <end position="245"/>
    </location>
</feature>
<dbReference type="PANTHER" id="PTHR10501">
    <property type="entry name" value="U1 SMALL NUCLEAR RIBONUCLEOPROTEIN A/U2 SMALL NUCLEAR RIBONUCLEOPROTEIN B"/>
    <property type="match status" value="1"/>
</dbReference>
<dbReference type="InterPro" id="IPR035979">
    <property type="entry name" value="RBD_domain_sf"/>
</dbReference>
<dbReference type="RefSeq" id="XP_013892676.1">
    <property type="nucleotide sequence ID" value="XM_014037222.1"/>
</dbReference>
<dbReference type="Gene3D" id="3.30.70.330">
    <property type="match status" value="2"/>
</dbReference>
<dbReference type="Pfam" id="PF00076">
    <property type="entry name" value="RRM_1"/>
    <property type="match status" value="1"/>
</dbReference>
<dbReference type="AlphaFoldDB" id="A0A0D2LVT2"/>
<dbReference type="InterPro" id="IPR012677">
    <property type="entry name" value="Nucleotide-bd_a/b_plait_sf"/>
</dbReference>
<name>A0A0D2LVT2_9CHLO</name>
<evidence type="ECO:0000259" key="3">
    <source>
        <dbReference type="PROSITE" id="PS50102"/>
    </source>
</evidence>
<proteinExistence type="predicted"/>
<sequence>MAAAGSGYLVGAPPGAAAAAMAAAAAAAAAAGSPTSSAGLQDDVRTIFISGFPADVRDRELHNMLRYVPGYEACQMNWKTGQPQGFALFNSPTAARFAADLVSGAQFDDQSTLRAEMARKNMYLKSAGPGGAGGAGGAGMGGLFASPLGSPTGVLPMHLAGPLRPASFSPVTNLRDNPPCNTLFIGNLGDNVNEAELRALMSSQPGYRQMKVVKGPRSTTAFVEFSDVASAMLVHQTLQVGLRERGTP</sequence>
<dbReference type="KEGG" id="mng:MNEG_14306"/>
<dbReference type="EMBL" id="KK104609">
    <property type="protein sequence ID" value="KIY93656.1"/>
    <property type="molecule type" value="Genomic_DNA"/>
</dbReference>